<name>A0A1H8CLX9_9EURY</name>
<dbReference type="InterPro" id="IPR011050">
    <property type="entry name" value="Pectin_lyase_fold/virulence"/>
</dbReference>
<evidence type="ECO:0008006" key="4">
    <source>
        <dbReference type="Google" id="ProtNLM"/>
    </source>
</evidence>
<dbReference type="Gene3D" id="2.160.20.10">
    <property type="entry name" value="Single-stranded right-handed beta-helix, Pectin lyase-like"/>
    <property type="match status" value="2"/>
</dbReference>
<proteinExistence type="predicted"/>
<evidence type="ECO:0000313" key="3">
    <source>
        <dbReference type="Proteomes" id="UP000198775"/>
    </source>
</evidence>
<dbReference type="Proteomes" id="UP000198775">
    <property type="component" value="Unassembled WGS sequence"/>
</dbReference>
<protein>
    <recommendedName>
        <fullName evidence="4">Right handed beta helix region</fullName>
    </recommendedName>
</protein>
<feature type="compositionally biased region" description="Polar residues" evidence="1">
    <location>
        <begin position="1"/>
        <end position="16"/>
    </location>
</feature>
<dbReference type="AlphaFoldDB" id="A0A1H8CLX9"/>
<dbReference type="OrthoDB" id="236981at2157"/>
<dbReference type="InterPro" id="IPR006626">
    <property type="entry name" value="PbH1"/>
</dbReference>
<evidence type="ECO:0000256" key="1">
    <source>
        <dbReference type="SAM" id="MobiDB-lite"/>
    </source>
</evidence>
<dbReference type="SMART" id="SM00710">
    <property type="entry name" value="PbH1"/>
    <property type="match status" value="8"/>
</dbReference>
<dbReference type="SUPFAM" id="SSF51126">
    <property type="entry name" value="Pectin lyase-like"/>
    <property type="match status" value="3"/>
</dbReference>
<accession>A0A1H8CLX9</accession>
<reference evidence="3" key="1">
    <citation type="submission" date="2016-10" db="EMBL/GenBank/DDBJ databases">
        <authorList>
            <person name="Varghese N."/>
            <person name="Submissions S."/>
        </authorList>
    </citation>
    <scope>NUCLEOTIDE SEQUENCE [LARGE SCALE GENOMIC DNA]</scope>
    <source>
        <strain evidence="3">IBRC-M 10043</strain>
    </source>
</reference>
<feature type="region of interest" description="Disordered" evidence="1">
    <location>
        <begin position="57"/>
        <end position="76"/>
    </location>
</feature>
<feature type="region of interest" description="Disordered" evidence="1">
    <location>
        <begin position="1"/>
        <end position="27"/>
    </location>
</feature>
<gene>
    <name evidence="2" type="ORF">SAMN05216388_100118</name>
</gene>
<dbReference type="EMBL" id="FOCX01000001">
    <property type="protein sequence ID" value="SEM95922.1"/>
    <property type="molecule type" value="Genomic_DNA"/>
</dbReference>
<dbReference type="RefSeq" id="WP_092656357.1">
    <property type="nucleotide sequence ID" value="NZ_FOCX01000001.1"/>
</dbReference>
<dbReference type="InterPro" id="IPR012334">
    <property type="entry name" value="Pectin_lyas_fold"/>
</dbReference>
<dbReference type="PROSITE" id="PS51318">
    <property type="entry name" value="TAT"/>
    <property type="match status" value="1"/>
</dbReference>
<sequence>MTGKRQSSRTADGSNRTSEETADGTDRLDRRRLLGSLGATAVTVGFAGCQIDGDLFGSTESEPTADAPTDSASPNCSSFTTLSQSDLNGGVTLEKGCYRIDSVLAVTDGTLTLEAGVYVEFGQDAGIHVKSDGGFETAGTASDPVILTGQTRTRGFWRGIRLNNGSTGQNGLQNTILEYAGASKWHGAYAIRSGGLLVSSGVASLDGVTLRHNDRAGLRAPYEDPDLTVENTRIANNALSAQVHSDLVSGIAADNTVENNDTDRITITGGGRGQNSVRNSGTWVDPGVDYYAEKDVLLSADLTVEENVTVQCAEDVGIEADGVTFETNGSGGDGVIFTGTRDSPGAWQGIFAGNGATLDFVHTRVESGGGEPWTGATDASGGVFVQGDDVTATFDHCICNRNENAGIKVDSGGTDLTVTECVFSDNTAALQLHANVVDGVGADQTFGSGSYIAIQSGPQTRLTDAATWHGFDVPYRLSGNLPVDAALTVEPGATIESHQDVTIFTGKGTNGSINADAAGSAKITFTSVDGTPGTWNGISFITGSANNVLRNVLVENAGQNRMRGGEHSQASVLLYSFGHTGTATIENSTIRDSGYHGISYGPNSNLTCGGNQFSGNAKRDVKFTGNGVGKRCT</sequence>
<organism evidence="2 3">
    <name type="scientific">Halorientalis persicus</name>
    <dbReference type="NCBI Taxonomy" id="1367881"/>
    <lineage>
        <taxon>Archaea</taxon>
        <taxon>Methanobacteriati</taxon>
        <taxon>Methanobacteriota</taxon>
        <taxon>Stenosarchaea group</taxon>
        <taxon>Halobacteria</taxon>
        <taxon>Halobacteriales</taxon>
        <taxon>Haloarculaceae</taxon>
        <taxon>Halorientalis</taxon>
    </lineage>
</organism>
<keyword evidence="3" id="KW-1185">Reference proteome</keyword>
<dbReference type="InterPro" id="IPR006311">
    <property type="entry name" value="TAT_signal"/>
</dbReference>
<evidence type="ECO:0000313" key="2">
    <source>
        <dbReference type="EMBL" id="SEM95922.1"/>
    </source>
</evidence>